<gene>
    <name evidence="2" type="ORF">TCM_020441</name>
</gene>
<organism evidence="2 3">
    <name type="scientific">Theobroma cacao</name>
    <name type="common">Cacao</name>
    <name type="synonym">Cocoa</name>
    <dbReference type="NCBI Taxonomy" id="3641"/>
    <lineage>
        <taxon>Eukaryota</taxon>
        <taxon>Viridiplantae</taxon>
        <taxon>Streptophyta</taxon>
        <taxon>Embryophyta</taxon>
        <taxon>Tracheophyta</taxon>
        <taxon>Spermatophyta</taxon>
        <taxon>Magnoliopsida</taxon>
        <taxon>eudicotyledons</taxon>
        <taxon>Gunneridae</taxon>
        <taxon>Pentapetalae</taxon>
        <taxon>rosids</taxon>
        <taxon>malvids</taxon>
        <taxon>Malvales</taxon>
        <taxon>Malvaceae</taxon>
        <taxon>Byttnerioideae</taxon>
        <taxon>Theobroma</taxon>
    </lineage>
</organism>
<dbReference type="AlphaFoldDB" id="A0A061EK68"/>
<evidence type="ECO:0000313" key="2">
    <source>
        <dbReference type="EMBL" id="EOY05445.1"/>
    </source>
</evidence>
<dbReference type="EMBL" id="CM001882">
    <property type="protein sequence ID" value="EOY05445.1"/>
    <property type="molecule type" value="Genomic_DNA"/>
</dbReference>
<dbReference type="HOGENOM" id="CLU_1542808_0_0_1"/>
<proteinExistence type="predicted"/>
<keyword evidence="3" id="KW-1185">Reference proteome</keyword>
<evidence type="ECO:0000256" key="1">
    <source>
        <dbReference type="SAM" id="MobiDB-lite"/>
    </source>
</evidence>
<dbReference type="Proteomes" id="UP000026915">
    <property type="component" value="Chromosome 4"/>
</dbReference>
<feature type="compositionally biased region" description="Polar residues" evidence="1">
    <location>
        <begin position="1"/>
        <end position="18"/>
    </location>
</feature>
<evidence type="ECO:0000313" key="3">
    <source>
        <dbReference type="Proteomes" id="UP000026915"/>
    </source>
</evidence>
<feature type="region of interest" description="Disordered" evidence="1">
    <location>
        <begin position="1"/>
        <end position="28"/>
    </location>
</feature>
<protein>
    <submittedName>
        <fullName evidence="2">Uncharacterized protein</fullName>
    </submittedName>
</protein>
<name>A0A061EK68_THECC</name>
<dbReference type="Gramene" id="EOY05445">
    <property type="protein sequence ID" value="EOY05445"/>
    <property type="gene ID" value="TCM_020441"/>
</dbReference>
<sequence>MQESPLDSNNCTTNTGEENPQEPPKVYSDNCITSDVTSNITAGASCGGTGYICTTSNPMKCPSTELLNEAKTKKAILLPNNPNSGFSKIHLPPPLTTSCICNHFNPPQTPMQSPPGNANIVAEPVQRTSDSYPSPGRTEKSFNDTIVRVSRRTKGANPSNDAKREINVVCNQTV</sequence>
<accession>A0A061EK68</accession>
<dbReference type="InParanoid" id="A0A061EK68"/>
<reference evidence="2 3" key="1">
    <citation type="journal article" date="2013" name="Genome Biol.">
        <title>The genome sequence of the most widely cultivated cacao type and its use to identify candidate genes regulating pod color.</title>
        <authorList>
            <person name="Motamayor J.C."/>
            <person name="Mockaitis K."/>
            <person name="Schmutz J."/>
            <person name="Haiminen N."/>
            <person name="Iii D.L."/>
            <person name="Cornejo O."/>
            <person name="Findley S.D."/>
            <person name="Zheng P."/>
            <person name="Utro F."/>
            <person name="Royaert S."/>
            <person name="Saski C."/>
            <person name="Jenkins J."/>
            <person name="Podicheti R."/>
            <person name="Zhao M."/>
            <person name="Scheffler B.E."/>
            <person name="Stack J.C."/>
            <person name="Feltus F.A."/>
            <person name="Mustiga G.M."/>
            <person name="Amores F."/>
            <person name="Phillips W."/>
            <person name="Marelli J.P."/>
            <person name="May G.D."/>
            <person name="Shapiro H."/>
            <person name="Ma J."/>
            <person name="Bustamante C.D."/>
            <person name="Schnell R.J."/>
            <person name="Main D."/>
            <person name="Gilbert D."/>
            <person name="Parida L."/>
            <person name="Kuhn D.N."/>
        </authorList>
    </citation>
    <scope>NUCLEOTIDE SEQUENCE [LARGE SCALE GENOMIC DNA]</scope>
    <source>
        <strain evidence="3">cv. Matina 1-6</strain>
    </source>
</reference>